<dbReference type="PANTHER" id="PTHR47473">
    <property type="entry name" value="BTA1P"/>
    <property type="match status" value="1"/>
</dbReference>
<gene>
    <name evidence="2" type="primary">rebM_1</name>
    <name evidence="2" type="ORF">GJW-30_1_02288</name>
</gene>
<dbReference type="GO" id="GO:0032259">
    <property type="term" value="P:methylation"/>
    <property type="evidence" value="ECO:0007669"/>
    <property type="project" value="UniProtKB-KW"/>
</dbReference>
<dbReference type="InterPro" id="IPR041698">
    <property type="entry name" value="Methyltransf_25"/>
</dbReference>
<dbReference type="CDD" id="cd02440">
    <property type="entry name" value="AdoMet_MTases"/>
    <property type="match status" value="1"/>
</dbReference>
<dbReference type="InterPro" id="IPR029063">
    <property type="entry name" value="SAM-dependent_MTases_sf"/>
</dbReference>
<evidence type="ECO:0000313" key="2">
    <source>
        <dbReference type="EMBL" id="BAT59755.1"/>
    </source>
</evidence>
<keyword evidence="2" id="KW-0808">Transferase</keyword>
<dbReference type="AlphaFoldDB" id="A0A0S3PV06"/>
<feature type="domain" description="Methyltransferase" evidence="1">
    <location>
        <begin position="48"/>
        <end position="146"/>
    </location>
</feature>
<dbReference type="RefSeq" id="WP_096355386.1">
    <property type="nucleotide sequence ID" value="NZ_AP014946.1"/>
</dbReference>
<dbReference type="EMBL" id="AP014946">
    <property type="protein sequence ID" value="BAT59755.1"/>
    <property type="molecule type" value="Genomic_DNA"/>
</dbReference>
<evidence type="ECO:0000313" key="3">
    <source>
        <dbReference type="Proteomes" id="UP000236884"/>
    </source>
</evidence>
<protein>
    <submittedName>
        <fullName evidence="2">Demethylrebeccamycin-D-glucose O-methyltransferase</fullName>
        <ecNumber evidence="2">2.1.1.164</ecNumber>
    </submittedName>
</protein>
<reference evidence="2 3" key="1">
    <citation type="submission" date="2015-08" db="EMBL/GenBank/DDBJ databases">
        <title>Investigation of the bacterial diversity of lava forest soil.</title>
        <authorList>
            <person name="Lee J.S."/>
        </authorList>
    </citation>
    <scope>NUCLEOTIDE SEQUENCE [LARGE SCALE GENOMIC DNA]</scope>
    <source>
        <strain evidence="2 3">GJW-30</strain>
    </source>
</reference>
<dbReference type="Proteomes" id="UP000236884">
    <property type="component" value="Chromosome"/>
</dbReference>
<evidence type="ECO:0000259" key="1">
    <source>
        <dbReference type="Pfam" id="PF13649"/>
    </source>
</evidence>
<dbReference type="KEGG" id="vgo:GJW-30_1_02288"/>
<accession>A0A0S3PV06</accession>
<dbReference type="PANTHER" id="PTHR47473:SF1">
    <property type="entry name" value="METHYLTRANSFERASE DOMAIN-CONTAINING PROTEIN"/>
    <property type="match status" value="1"/>
</dbReference>
<organism evidence="2 3">
    <name type="scientific">Variibacter gotjawalensis</name>
    <dbReference type="NCBI Taxonomy" id="1333996"/>
    <lineage>
        <taxon>Bacteria</taxon>
        <taxon>Pseudomonadati</taxon>
        <taxon>Pseudomonadota</taxon>
        <taxon>Alphaproteobacteria</taxon>
        <taxon>Hyphomicrobiales</taxon>
        <taxon>Nitrobacteraceae</taxon>
        <taxon>Variibacter</taxon>
    </lineage>
</organism>
<keyword evidence="2" id="KW-0489">Methyltransferase</keyword>
<dbReference type="OrthoDB" id="5298787at2"/>
<proteinExistence type="predicted"/>
<dbReference type="Gene3D" id="3.40.50.150">
    <property type="entry name" value="Vaccinia Virus protein VP39"/>
    <property type="match status" value="1"/>
</dbReference>
<dbReference type="Pfam" id="PF13649">
    <property type="entry name" value="Methyltransf_25"/>
    <property type="match status" value="1"/>
</dbReference>
<keyword evidence="3" id="KW-1185">Reference proteome</keyword>
<dbReference type="EC" id="2.1.1.164" evidence="2"/>
<sequence length="216" mass="24443">MAILDTPQQRMDRMYAGQRHIYDLTRKFYLLGRDRLIDRLAPPHDGHVIEIGCGTGRNLIRAARQHPQAHFVGLDVSTEMLRSAQKAITRAGVGSRVRVAYADATMLNPTRQHQTFDRAFLSYSLSMIPEWRRVLEATASLLGPHGELHVVDFGDQRDLPAWSKPALRGWLKLFDVTPRDDLGAEMELLAFRFRGTAQVEAIYGGYAQYGVLKLRA</sequence>
<dbReference type="SUPFAM" id="SSF53335">
    <property type="entry name" value="S-adenosyl-L-methionine-dependent methyltransferases"/>
    <property type="match status" value="1"/>
</dbReference>
<dbReference type="GO" id="GO:0102082">
    <property type="term" value="F:demethylrebeccamycin--D-glucose O-methyltransferase activity"/>
    <property type="evidence" value="ECO:0007669"/>
    <property type="project" value="UniProtKB-EC"/>
</dbReference>
<name>A0A0S3PV06_9BRAD</name>